<dbReference type="PROSITE" id="PS00216">
    <property type="entry name" value="SUGAR_TRANSPORT_1"/>
    <property type="match status" value="1"/>
</dbReference>
<evidence type="ECO:0000256" key="3">
    <source>
        <dbReference type="ARBA" id="ARBA00022692"/>
    </source>
</evidence>
<dbReference type="Proteomes" id="UP000708148">
    <property type="component" value="Unassembled WGS sequence"/>
</dbReference>
<keyword evidence="3 7" id="KW-0812">Transmembrane</keyword>
<dbReference type="PANTHER" id="PTHR23511">
    <property type="entry name" value="SYNAPTIC VESICLE GLYCOPROTEIN 2"/>
    <property type="match status" value="1"/>
</dbReference>
<dbReference type="InterPro" id="IPR005829">
    <property type="entry name" value="Sugar_transporter_CS"/>
</dbReference>
<dbReference type="SUPFAM" id="SSF103473">
    <property type="entry name" value="MFS general substrate transporter"/>
    <property type="match status" value="1"/>
</dbReference>
<dbReference type="GO" id="GO:0016020">
    <property type="term" value="C:membrane"/>
    <property type="evidence" value="ECO:0007669"/>
    <property type="project" value="UniProtKB-SubCell"/>
</dbReference>
<protein>
    <recommendedName>
        <fullName evidence="8">Major facilitator superfamily (MFS) profile domain-containing protein</fullName>
    </recommendedName>
</protein>
<feature type="transmembrane region" description="Helical" evidence="7">
    <location>
        <begin position="113"/>
        <end position="130"/>
    </location>
</feature>
<evidence type="ECO:0000259" key="8">
    <source>
        <dbReference type="PROSITE" id="PS50850"/>
    </source>
</evidence>
<feature type="transmembrane region" description="Helical" evidence="7">
    <location>
        <begin position="367"/>
        <end position="388"/>
    </location>
</feature>
<dbReference type="PROSITE" id="PS50850">
    <property type="entry name" value="MFS"/>
    <property type="match status" value="1"/>
</dbReference>
<comment type="caution">
    <text evidence="9">The sequence shown here is derived from an EMBL/GenBank/DDBJ whole genome shotgun (WGS) entry which is preliminary data.</text>
</comment>
<evidence type="ECO:0000256" key="5">
    <source>
        <dbReference type="ARBA" id="ARBA00023136"/>
    </source>
</evidence>
<evidence type="ECO:0000256" key="4">
    <source>
        <dbReference type="ARBA" id="ARBA00022989"/>
    </source>
</evidence>
<dbReference type="AlphaFoldDB" id="A0A8S1JCA8"/>
<sequence>MSAGNPETLPQERVPLLGGSNDGHSESHTHDGQPRSVHVGEVPESGRVPERDGGCRTLTVSEAVDDIGMGRFQTSLLWAMGLSYAAEGAKMGAAALVAPLVTCEWGLSTGRESLLTLLYFLGALLGSYAFGVISDSIGRRNTYWYVALVAVVGSLGAAAAPSVEWLSPCFFLMGLVSTGATVGFVYVLEYLPSARRGRWGVMLTLPWALGTLAGAVVAWAAIPWLSWRGHLALLNAPYVGVFALLPLFPESAHYLAMKGGPEKAMEALRRVGKMNRVHLGAGVRLESLDDKVTNDESLLDMVRESLRDLGSLVSRPLRGTTAVMLALCVSAVFAYNCVLILTAQVYTEEVGSCAGSSFALSEKAYRKMLIVSSADAIGSISVIAMIDWAGRRRSLVAEFCAAVVALAPLLINPAIDTTISLVVFRAVAYAAYCVLMVYIPELYPTDVRSLALGVGILVGSLGSLFAPFAAQELFVSRGLRPPLAIMCALSVMGAVAACSSSRETAGEGLQDALEAQPKGNRHPQGP</sequence>
<organism evidence="9 10">
    <name type="scientific">Ostreobium quekettii</name>
    <dbReference type="NCBI Taxonomy" id="121088"/>
    <lineage>
        <taxon>Eukaryota</taxon>
        <taxon>Viridiplantae</taxon>
        <taxon>Chlorophyta</taxon>
        <taxon>core chlorophytes</taxon>
        <taxon>Ulvophyceae</taxon>
        <taxon>TCBD clade</taxon>
        <taxon>Bryopsidales</taxon>
        <taxon>Ostreobineae</taxon>
        <taxon>Ostreobiaceae</taxon>
        <taxon>Ostreobium</taxon>
    </lineage>
</organism>
<feature type="transmembrane region" description="Helical" evidence="7">
    <location>
        <begin position="142"/>
        <end position="159"/>
    </location>
</feature>
<evidence type="ECO:0000256" key="6">
    <source>
        <dbReference type="SAM" id="MobiDB-lite"/>
    </source>
</evidence>
<evidence type="ECO:0000256" key="7">
    <source>
        <dbReference type="SAM" id="Phobius"/>
    </source>
</evidence>
<evidence type="ECO:0000313" key="9">
    <source>
        <dbReference type="EMBL" id="CAD7704698.1"/>
    </source>
</evidence>
<feature type="transmembrane region" description="Helical" evidence="7">
    <location>
        <begin position="200"/>
        <end position="222"/>
    </location>
</feature>
<evidence type="ECO:0000256" key="1">
    <source>
        <dbReference type="ARBA" id="ARBA00004141"/>
    </source>
</evidence>
<dbReference type="OrthoDB" id="3936150at2759"/>
<keyword evidence="5 7" id="KW-0472">Membrane</keyword>
<keyword evidence="10" id="KW-1185">Reference proteome</keyword>
<feature type="transmembrane region" description="Helical" evidence="7">
    <location>
        <begin position="395"/>
        <end position="415"/>
    </location>
</feature>
<keyword evidence="2" id="KW-0813">Transport</keyword>
<keyword evidence="4 7" id="KW-1133">Transmembrane helix</keyword>
<feature type="compositionally biased region" description="Basic and acidic residues" evidence="6">
    <location>
        <begin position="23"/>
        <end position="33"/>
    </location>
</feature>
<feature type="region of interest" description="Disordered" evidence="6">
    <location>
        <begin position="507"/>
        <end position="526"/>
    </location>
</feature>
<dbReference type="InterPro" id="IPR036259">
    <property type="entry name" value="MFS_trans_sf"/>
</dbReference>
<gene>
    <name evidence="9" type="ORF">OSTQU699_LOCUS10053</name>
</gene>
<dbReference type="PANTHER" id="PTHR23511:SF5">
    <property type="entry name" value="MAJOR FACILITATOR-TYPE TRANSPORTER HXNZ-RELATED"/>
    <property type="match status" value="1"/>
</dbReference>
<reference evidence="9" key="1">
    <citation type="submission" date="2020-12" db="EMBL/GenBank/DDBJ databases">
        <authorList>
            <person name="Iha C."/>
        </authorList>
    </citation>
    <scope>NUCLEOTIDE SEQUENCE</scope>
</reference>
<dbReference type="InterPro" id="IPR020846">
    <property type="entry name" value="MFS_dom"/>
</dbReference>
<accession>A0A8S1JCA8</accession>
<proteinExistence type="predicted"/>
<feature type="region of interest" description="Disordered" evidence="6">
    <location>
        <begin position="1"/>
        <end position="54"/>
    </location>
</feature>
<dbReference type="GO" id="GO:0022857">
    <property type="term" value="F:transmembrane transporter activity"/>
    <property type="evidence" value="ECO:0007669"/>
    <property type="project" value="InterPro"/>
</dbReference>
<evidence type="ECO:0000256" key="2">
    <source>
        <dbReference type="ARBA" id="ARBA00022448"/>
    </source>
</evidence>
<feature type="transmembrane region" description="Helical" evidence="7">
    <location>
        <begin position="450"/>
        <end position="470"/>
    </location>
</feature>
<dbReference type="Pfam" id="PF00083">
    <property type="entry name" value="Sugar_tr"/>
    <property type="match status" value="1"/>
</dbReference>
<evidence type="ECO:0000313" key="10">
    <source>
        <dbReference type="Proteomes" id="UP000708148"/>
    </source>
</evidence>
<feature type="transmembrane region" description="Helical" evidence="7">
    <location>
        <begin position="165"/>
        <end position="188"/>
    </location>
</feature>
<dbReference type="EMBL" id="CAJHUC010002944">
    <property type="protein sequence ID" value="CAD7704698.1"/>
    <property type="molecule type" value="Genomic_DNA"/>
</dbReference>
<feature type="transmembrane region" description="Helical" evidence="7">
    <location>
        <begin position="228"/>
        <end position="248"/>
    </location>
</feature>
<feature type="domain" description="Major facilitator superfamily (MFS) profile" evidence="8">
    <location>
        <begin position="76"/>
        <end position="505"/>
    </location>
</feature>
<dbReference type="InterPro" id="IPR005828">
    <property type="entry name" value="MFS_sugar_transport-like"/>
</dbReference>
<feature type="transmembrane region" description="Helical" evidence="7">
    <location>
        <begin position="421"/>
        <end position="438"/>
    </location>
</feature>
<name>A0A8S1JCA8_9CHLO</name>
<feature type="transmembrane region" description="Helical" evidence="7">
    <location>
        <begin position="322"/>
        <end position="347"/>
    </location>
</feature>
<dbReference type="Gene3D" id="1.20.1250.20">
    <property type="entry name" value="MFS general substrate transporter like domains"/>
    <property type="match status" value="1"/>
</dbReference>
<comment type="subcellular location">
    <subcellularLocation>
        <location evidence="1">Membrane</location>
        <topology evidence="1">Multi-pass membrane protein</topology>
    </subcellularLocation>
</comment>